<dbReference type="PANTHER" id="PTHR16230:SF5">
    <property type="entry name" value="BREAST CARCINOMA-AMPLIFIED SEQUENCE 4"/>
    <property type="match status" value="1"/>
</dbReference>
<gene>
    <name evidence="2" type="primary">BCAS4</name>
</gene>
<evidence type="ECO:0000313" key="2">
    <source>
        <dbReference type="Ensembl" id="ENSEASP00005038327.1"/>
    </source>
</evidence>
<accession>A0A9L0IBS2</accession>
<name>A0A9L0IBS2_EQUAS</name>
<proteinExistence type="predicted"/>
<dbReference type="Proteomes" id="UP000694387">
    <property type="component" value="Chromosome 15"/>
</dbReference>
<dbReference type="GO" id="GO:0031083">
    <property type="term" value="C:BLOC-1 complex"/>
    <property type="evidence" value="ECO:0007669"/>
    <property type="project" value="TreeGrafter"/>
</dbReference>
<protein>
    <recommendedName>
        <fullName evidence="4">Breast carcinoma amplified sequence 4</fullName>
    </recommendedName>
</protein>
<keyword evidence="3" id="KW-1185">Reference proteome</keyword>
<evidence type="ECO:0000256" key="1">
    <source>
        <dbReference type="SAM" id="MobiDB-lite"/>
    </source>
</evidence>
<feature type="region of interest" description="Disordered" evidence="1">
    <location>
        <begin position="52"/>
        <end position="105"/>
    </location>
</feature>
<evidence type="ECO:0008006" key="4">
    <source>
        <dbReference type="Google" id="ProtNLM"/>
    </source>
</evidence>
<dbReference type="AlphaFoldDB" id="A0A9L0IBS2"/>
<dbReference type="InterPro" id="IPR024857">
    <property type="entry name" value="Cappuccino"/>
</dbReference>
<evidence type="ECO:0000313" key="3">
    <source>
        <dbReference type="Proteomes" id="UP000694387"/>
    </source>
</evidence>
<organism evidence="2 3">
    <name type="scientific">Equus asinus</name>
    <name type="common">Donkey</name>
    <name type="synonym">Equus africanus asinus</name>
    <dbReference type="NCBI Taxonomy" id="9793"/>
    <lineage>
        <taxon>Eukaryota</taxon>
        <taxon>Metazoa</taxon>
        <taxon>Chordata</taxon>
        <taxon>Craniata</taxon>
        <taxon>Vertebrata</taxon>
        <taxon>Euteleostomi</taxon>
        <taxon>Mammalia</taxon>
        <taxon>Eutheria</taxon>
        <taxon>Laurasiatheria</taxon>
        <taxon>Perissodactyla</taxon>
        <taxon>Equidae</taxon>
        <taxon>Equus</taxon>
    </lineage>
</organism>
<dbReference type="PANTHER" id="PTHR16230">
    <property type="entry name" value="CAPPUCCINO"/>
    <property type="match status" value="1"/>
</dbReference>
<sequence>MLESPGELQKILMPRSQRPGLRVARILEVLKGPRRLQSAGELEPLCITRRRRAGRSERRAPLGGAARSARRSARRAPAPPPPGGPRGMQPAGGGAPRPGRGDRLAGSLRQLDPAALLMLLVDADGPEPVRSGARELALFLTPEPGAEAKEVEETIEGMLLRLEEFCSLADMIRSDTSQILEESIPLLKAKVTEMRGVYAKVDQLEAFVRMVAHHVSFLEAHVLQAERDHRPFSQTLRRWLGSTGLPSFRNKPSAPVPAFELPALYRTEDYFPVDAGEAALQAPRCPRCL</sequence>
<dbReference type="Ensembl" id="ENSEAST00005066921.1">
    <property type="protein sequence ID" value="ENSEASP00005038327.1"/>
    <property type="gene ID" value="ENSEASG00005038449.1"/>
</dbReference>
<reference evidence="2" key="2">
    <citation type="submission" date="2025-08" db="UniProtKB">
        <authorList>
            <consortium name="Ensembl"/>
        </authorList>
    </citation>
    <scope>IDENTIFICATION</scope>
</reference>
<dbReference type="GeneTree" id="ENSGT00390000006790"/>
<reference evidence="2" key="3">
    <citation type="submission" date="2025-09" db="UniProtKB">
        <authorList>
            <consortium name="Ensembl"/>
        </authorList>
    </citation>
    <scope>IDENTIFICATION</scope>
</reference>
<reference evidence="2 3" key="1">
    <citation type="journal article" date="2020" name="Nat. Commun.">
        <title>Donkey genomes provide new insights into domestication and selection for coat color.</title>
        <authorList>
            <person name="Wang"/>
            <person name="C."/>
            <person name="Li"/>
            <person name="H."/>
            <person name="Guo"/>
            <person name="Y."/>
            <person name="Huang"/>
            <person name="J."/>
            <person name="Sun"/>
            <person name="Y."/>
            <person name="Min"/>
            <person name="J."/>
            <person name="Wang"/>
            <person name="J."/>
            <person name="Fang"/>
            <person name="X."/>
            <person name="Zhao"/>
            <person name="Z."/>
            <person name="Wang"/>
            <person name="S."/>
            <person name="Zhang"/>
            <person name="Y."/>
            <person name="Liu"/>
            <person name="Q."/>
            <person name="Jiang"/>
            <person name="Q."/>
            <person name="Wang"/>
            <person name="X."/>
            <person name="Guo"/>
            <person name="Y."/>
            <person name="Yang"/>
            <person name="C."/>
            <person name="Wang"/>
            <person name="Y."/>
            <person name="Tian"/>
            <person name="F."/>
            <person name="Zhuang"/>
            <person name="G."/>
            <person name="Fan"/>
            <person name="Y."/>
            <person name="Gao"/>
            <person name="Q."/>
            <person name="Li"/>
            <person name="Y."/>
            <person name="Ju"/>
            <person name="Z."/>
            <person name="Li"/>
            <person name="J."/>
            <person name="Li"/>
            <person name="R."/>
            <person name="Hou"/>
            <person name="M."/>
            <person name="Yang"/>
            <person name="G."/>
            <person name="Liu"/>
            <person name="G."/>
            <person name="Liu"/>
            <person name="W."/>
            <person name="Guo"/>
            <person name="J."/>
            <person name="Pan"/>
            <person name="S."/>
            <person name="Fan"/>
            <person name="G."/>
            <person name="Zhang"/>
            <person name="W."/>
            <person name="Zhang"/>
            <person name="R."/>
            <person name="Yu"/>
            <person name="J."/>
            <person name="Zhang"/>
            <person name="X."/>
            <person name="Yin"/>
            <person name="Q."/>
            <person name="Ji"/>
            <person name="C."/>
            <person name="Jin"/>
            <person name="Y."/>
            <person name="Yue"/>
            <person name="G."/>
            <person name="Liu"/>
            <person name="M."/>
            <person name="Xu"/>
            <person name="J."/>
            <person name="Liu"/>
            <person name="S."/>
            <person name="Jordana"/>
            <person name="J."/>
            <person name="Noce"/>
            <person name="A."/>
            <person name="Amills"/>
            <person name="M."/>
            <person name="Wu"/>
            <person name="D.D."/>
            <person name="Li"/>
            <person name="S."/>
            <person name="Zhou"/>
            <person name="X. and Zhong"/>
            <person name="J."/>
        </authorList>
    </citation>
    <scope>NUCLEOTIDE SEQUENCE [LARGE SCALE GENOMIC DNA]</scope>
</reference>